<dbReference type="InterPro" id="IPR050765">
    <property type="entry name" value="Riboflavin_Biosynth_HTPR"/>
</dbReference>
<evidence type="ECO:0000259" key="16">
    <source>
        <dbReference type="PROSITE" id="PS51747"/>
    </source>
</evidence>
<name>A0A2G9C7K8_9BURK</name>
<comment type="caution">
    <text evidence="17">The sequence shown here is derived from an EMBL/GenBank/DDBJ whole genome shotgun (WGS) entry which is preliminary data.</text>
</comment>
<reference evidence="17 18" key="1">
    <citation type="submission" date="2017-11" db="EMBL/GenBank/DDBJ databases">
        <title>Draft genome sequence of Mitsuaria sp. HWN-4.</title>
        <authorList>
            <person name="Gundlapally S.R."/>
        </authorList>
    </citation>
    <scope>NUCLEOTIDE SEQUENCE [LARGE SCALE GENOMIC DNA]</scope>
    <source>
        <strain evidence="17 18">HWN-4</strain>
    </source>
</reference>
<evidence type="ECO:0000256" key="1">
    <source>
        <dbReference type="ARBA" id="ARBA00002151"/>
    </source>
</evidence>
<gene>
    <name evidence="17" type="primary">ribD</name>
    <name evidence="17" type="ORF">CS062_19320</name>
</gene>
<keyword evidence="15" id="KW-0812">Transmembrane</keyword>
<keyword evidence="13" id="KW-0560">Oxidoreductase</keyword>
<dbReference type="SUPFAM" id="SSF53927">
    <property type="entry name" value="Cytidine deaminase-like"/>
    <property type="match status" value="1"/>
</dbReference>
<dbReference type="GO" id="GO:0008835">
    <property type="term" value="F:diaminohydroxyphosphoribosylaminopyrimidine deaminase activity"/>
    <property type="evidence" value="ECO:0007669"/>
    <property type="project" value="UniProtKB-EC"/>
</dbReference>
<dbReference type="AlphaFoldDB" id="A0A2G9C7K8"/>
<evidence type="ECO:0000256" key="4">
    <source>
        <dbReference type="ARBA" id="ARBA00005259"/>
    </source>
</evidence>
<dbReference type="PROSITE" id="PS00903">
    <property type="entry name" value="CYT_DCMP_DEAMINASES_1"/>
    <property type="match status" value="1"/>
</dbReference>
<accession>A0A2G9C7K8</accession>
<dbReference type="Pfam" id="PF01872">
    <property type="entry name" value="RibD_C"/>
    <property type="match status" value="1"/>
</dbReference>
<evidence type="ECO:0000256" key="10">
    <source>
        <dbReference type="ARBA" id="ARBA00022723"/>
    </source>
</evidence>
<dbReference type="NCBIfam" id="TIGR00326">
    <property type="entry name" value="eubact_ribD"/>
    <property type="match status" value="1"/>
</dbReference>
<dbReference type="NCBIfam" id="TIGR02532">
    <property type="entry name" value="IV_pilin_GFxxxE"/>
    <property type="match status" value="1"/>
</dbReference>
<evidence type="ECO:0000256" key="7">
    <source>
        <dbReference type="ARBA" id="ARBA00013173"/>
    </source>
</evidence>
<keyword evidence="15" id="KW-1133">Transmembrane helix</keyword>
<dbReference type="Pfam" id="PF07963">
    <property type="entry name" value="N_methyl"/>
    <property type="match status" value="1"/>
</dbReference>
<evidence type="ECO:0000256" key="3">
    <source>
        <dbReference type="ARBA" id="ARBA00004910"/>
    </source>
</evidence>
<evidence type="ECO:0000256" key="9">
    <source>
        <dbReference type="ARBA" id="ARBA00022619"/>
    </source>
</evidence>
<comment type="similarity">
    <text evidence="4">In the N-terminal section; belongs to the cytidine and deoxycytidylate deaminase family.</text>
</comment>
<keyword evidence="10" id="KW-0479">Metal-binding</keyword>
<dbReference type="InterPro" id="IPR016192">
    <property type="entry name" value="APOBEC/CMP_deaminase_Zn-bd"/>
</dbReference>
<evidence type="ECO:0000256" key="13">
    <source>
        <dbReference type="ARBA" id="ARBA00023002"/>
    </source>
</evidence>
<dbReference type="Proteomes" id="UP000231501">
    <property type="component" value="Unassembled WGS sequence"/>
</dbReference>
<dbReference type="SUPFAM" id="SSF53597">
    <property type="entry name" value="Dihydrofolate reductase-like"/>
    <property type="match status" value="1"/>
</dbReference>
<evidence type="ECO:0000256" key="6">
    <source>
        <dbReference type="ARBA" id="ARBA00012766"/>
    </source>
</evidence>
<evidence type="ECO:0000256" key="15">
    <source>
        <dbReference type="SAM" id="Phobius"/>
    </source>
</evidence>
<dbReference type="InterPro" id="IPR011549">
    <property type="entry name" value="RibD_C"/>
</dbReference>
<dbReference type="InterPro" id="IPR004794">
    <property type="entry name" value="Eubact_RibD"/>
</dbReference>
<protein>
    <recommendedName>
        <fullName evidence="8">Riboflavin biosynthesis protein RibD</fullName>
        <ecNumber evidence="7">1.1.1.193</ecNumber>
        <ecNumber evidence="6">3.5.4.26</ecNumber>
    </recommendedName>
</protein>
<dbReference type="InterPro" id="IPR002734">
    <property type="entry name" value="RibDG_C"/>
</dbReference>
<evidence type="ECO:0000256" key="11">
    <source>
        <dbReference type="ARBA" id="ARBA00022833"/>
    </source>
</evidence>
<keyword evidence="14" id="KW-0511">Multifunctional enzyme</keyword>
<dbReference type="Pfam" id="PF00383">
    <property type="entry name" value="dCMP_cyt_deam_1"/>
    <property type="match status" value="1"/>
</dbReference>
<dbReference type="InterPro" id="IPR012902">
    <property type="entry name" value="N_methyl_site"/>
</dbReference>
<comment type="similarity">
    <text evidence="5">In the C-terminal section; belongs to the HTP reductase family.</text>
</comment>
<feature type="domain" description="CMP/dCMP-type deaminase" evidence="16">
    <location>
        <begin position="189"/>
        <end position="315"/>
    </location>
</feature>
<dbReference type="EC" id="3.5.4.26" evidence="6"/>
<dbReference type="EMBL" id="PEOG01000061">
    <property type="protein sequence ID" value="PIM51529.1"/>
    <property type="molecule type" value="Genomic_DNA"/>
</dbReference>
<dbReference type="Gene3D" id="3.40.430.10">
    <property type="entry name" value="Dihydrofolate Reductase, subunit A"/>
    <property type="match status" value="1"/>
</dbReference>
<dbReference type="InterPro" id="IPR002125">
    <property type="entry name" value="CMP_dCMP_dom"/>
</dbReference>
<proteinExistence type="inferred from homology"/>
<organism evidence="17 18">
    <name type="scientific">Roseateles chitinivorans</name>
    <dbReference type="NCBI Taxonomy" id="2917965"/>
    <lineage>
        <taxon>Bacteria</taxon>
        <taxon>Pseudomonadati</taxon>
        <taxon>Pseudomonadota</taxon>
        <taxon>Betaproteobacteria</taxon>
        <taxon>Burkholderiales</taxon>
        <taxon>Sphaerotilaceae</taxon>
        <taxon>Roseateles</taxon>
    </lineage>
</organism>
<keyword evidence="15" id="KW-0472">Membrane</keyword>
<dbReference type="InterPro" id="IPR016193">
    <property type="entry name" value="Cytidine_deaminase-like"/>
</dbReference>
<dbReference type="PANTHER" id="PTHR38011">
    <property type="entry name" value="DIHYDROFOLATE REDUCTASE FAMILY PROTEIN (AFU_ORTHOLOGUE AFUA_8G06820)"/>
    <property type="match status" value="1"/>
</dbReference>
<dbReference type="PROSITE" id="PS51747">
    <property type="entry name" value="CYT_DCMP_DEAMINASES_2"/>
    <property type="match status" value="1"/>
</dbReference>
<comment type="pathway">
    <text evidence="2">Cofactor biosynthesis; riboflavin biosynthesis; 5-amino-6-(D-ribitylamino)uracil from GTP: step 2/4.</text>
</comment>
<keyword evidence="11" id="KW-0862">Zinc</keyword>
<evidence type="ECO:0000256" key="12">
    <source>
        <dbReference type="ARBA" id="ARBA00022857"/>
    </source>
</evidence>
<dbReference type="PANTHER" id="PTHR38011:SF7">
    <property type="entry name" value="2,5-DIAMINO-6-RIBOSYLAMINO-4(3H)-PYRIMIDINONE 5'-PHOSPHATE REDUCTASE"/>
    <property type="match status" value="1"/>
</dbReference>
<keyword evidence="18" id="KW-1185">Reference proteome</keyword>
<dbReference type="InterPro" id="IPR024072">
    <property type="entry name" value="DHFR-like_dom_sf"/>
</dbReference>
<dbReference type="CDD" id="cd01284">
    <property type="entry name" value="Riboflavin_deaminase-reductase"/>
    <property type="match status" value="1"/>
</dbReference>
<dbReference type="NCBIfam" id="TIGR00227">
    <property type="entry name" value="ribD_Cterm"/>
    <property type="match status" value="1"/>
</dbReference>
<evidence type="ECO:0000313" key="17">
    <source>
        <dbReference type="EMBL" id="PIM51529.1"/>
    </source>
</evidence>
<dbReference type="GO" id="GO:0008270">
    <property type="term" value="F:zinc ion binding"/>
    <property type="evidence" value="ECO:0007669"/>
    <property type="project" value="InterPro"/>
</dbReference>
<dbReference type="GO" id="GO:0050661">
    <property type="term" value="F:NADP binding"/>
    <property type="evidence" value="ECO:0007669"/>
    <property type="project" value="InterPro"/>
</dbReference>
<sequence>MDPHAMTSTCSPLALDRRRSCRGFTLIEALIALTLLAIGMAALMTLQVRLRLVVDDIRHQEQALRLARNELERWRWRPDGPAPSLTWEGPATEFSLDAQAAPFHEPMPPGGLAASGLVSDVPAPRAVHLRVRWTDRAGTPRSLTLDSLLPAEDPTLSGLLLLPPEHAARLGAMQAPRPSSPPTPFHADARDSRWMTEAVRLAQGAVGLSDPNPRVGCVIVDAQDRVLGQGHTQAAGQAHAEVMALRDAQARGHGLGDATAYVTLEPCAHHGRTPPCCDALIAAGVGRVVVALGDPNPLVAGEGLARMRAAGIVTDVLATDHPAAVEAHELNIGFLTRMRHGRPFVRMKIAASLDGRTALSNGVSQWITGPEARKDGHAWRRRAGAVLTGIGTAREDDPRLDVREVPTSRQPQRVLIDSRLELSPAARLLAPPGELLIYHALAEAGERGAVLAGLGAELVSLADPARGKVDLAAVIHDLGRRQVNELHIEAGYKLNGSLLRTGLVDELLVYLAPTLLGDGRGMVDLGGLTALDQAPRLRVVESLAVGGDLRLRLRPATSA</sequence>
<dbReference type="PROSITE" id="PS00409">
    <property type="entry name" value="PROKAR_NTER_METHYL"/>
    <property type="match status" value="1"/>
</dbReference>
<dbReference type="GO" id="GO:0009231">
    <property type="term" value="P:riboflavin biosynthetic process"/>
    <property type="evidence" value="ECO:0007669"/>
    <property type="project" value="UniProtKB-UniPathway"/>
</dbReference>
<evidence type="ECO:0000256" key="2">
    <source>
        <dbReference type="ARBA" id="ARBA00004882"/>
    </source>
</evidence>
<feature type="transmembrane region" description="Helical" evidence="15">
    <location>
        <begin position="26"/>
        <end position="46"/>
    </location>
</feature>
<evidence type="ECO:0000256" key="14">
    <source>
        <dbReference type="ARBA" id="ARBA00023268"/>
    </source>
</evidence>
<keyword evidence="12" id="KW-0521">NADP</keyword>
<keyword evidence="9" id="KW-0686">Riboflavin biosynthesis</keyword>
<comment type="function">
    <text evidence="1">Converts 2,5-diamino-6-(ribosylamino)-4(3h)-pyrimidinone 5'-phosphate into 5-amino-6-(ribosylamino)-2,4(1h,3h)-pyrimidinedione 5'-phosphate.</text>
</comment>
<dbReference type="UniPathway" id="UPA00275">
    <property type="reaction ID" value="UER00401"/>
</dbReference>
<evidence type="ECO:0000313" key="18">
    <source>
        <dbReference type="Proteomes" id="UP000231501"/>
    </source>
</evidence>
<evidence type="ECO:0000256" key="8">
    <source>
        <dbReference type="ARBA" id="ARBA00019930"/>
    </source>
</evidence>
<dbReference type="GO" id="GO:0008703">
    <property type="term" value="F:5-amino-6-(5-phosphoribosylamino)uracil reductase activity"/>
    <property type="evidence" value="ECO:0007669"/>
    <property type="project" value="UniProtKB-EC"/>
</dbReference>
<dbReference type="Gene3D" id="3.40.140.10">
    <property type="entry name" value="Cytidine Deaminase, domain 2"/>
    <property type="match status" value="1"/>
</dbReference>
<dbReference type="EC" id="1.1.1.193" evidence="7"/>
<evidence type="ECO:0000256" key="5">
    <source>
        <dbReference type="ARBA" id="ARBA00007417"/>
    </source>
</evidence>
<comment type="pathway">
    <text evidence="3">Cofactor biosynthesis; riboflavin biosynthesis; 5-amino-6-(D-ribitylamino)uracil from GTP: step 3/4.</text>
</comment>